<dbReference type="EMBL" id="MWDB01000046">
    <property type="protein sequence ID" value="OQB40383.1"/>
    <property type="molecule type" value="Genomic_DNA"/>
</dbReference>
<name>A0A1V5ZJK5_9BACT</name>
<dbReference type="AlphaFoldDB" id="A0A1V5ZJK5"/>
<comment type="caution">
    <text evidence="1">The sequence shown here is derived from an EMBL/GenBank/DDBJ whole genome shotgun (WGS) entry which is preliminary data.</text>
</comment>
<accession>A0A1V5ZJK5</accession>
<proteinExistence type="predicted"/>
<dbReference type="Proteomes" id="UP000485621">
    <property type="component" value="Unassembled WGS sequence"/>
</dbReference>
<evidence type="ECO:0000313" key="1">
    <source>
        <dbReference type="EMBL" id="OQB40383.1"/>
    </source>
</evidence>
<reference evidence="1" key="1">
    <citation type="submission" date="2017-02" db="EMBL/GenBank/DDBJ databases">
        <title>Delving into the versatile metabolic prowess of the omnipresent phylum Bacteroidetes.</title>
        <authorList>
            <person name="Nobu M.K."/>
            <person name="Mei R."/>
            <person name="Narihiro T."/>
            <person name="Kuroda K."/>
            <person name="Liu W.-T."/>
        </authorList>
    </citation>
    <scope>NUCLEOTIDE SEQUENCE</scope>
    <source>
        <strain evidence="1">ADurb.Bin160</strain>
    </source>
</reference>
<gene>
    <name evidence="1" type="ORF">BWY04_01354</name>
</gene>
<sequence length="94" mass="11321">MDTLFGFMLYINYLKKNNHNKLDELYEIYCMDVLNISKQHSEQLIQKIKKMEKNFEKILSLWIELDDNDSFFKIASTNWSNFVQGKENVYKLVS</sequence>
<protein>
    <submittedName>
        <fullName evidence="1">Uncharacterized protein</fullName>
    </submittedName>
</protein>
<organism evidence="1">
    <name type="scientific">candidate division CPR1 bacterium ADurb.Bin160</name>
    <dbReference type="NCBI Taxonomy" id="1852826"/>
    <lineage>
        <taxon>Bacteria</taxon>
        <taxon>candidate division CPR1</taxon>
    </lineage>
</organism>